<gene>
    <name evidence="2" type="ORF">CPRO_29250</name>
    <name evidence="3" type="ORF">SAMN02745151_00463</name>
</gene>
<feature type="transmembrane region" description="Helical" evidence="1">
    <location>
        <begin position="7"/>
        <end position="24"/>
    </location>
</feature>
<evidence type="ECO:0000313" key="4">
    <source>
        <dbReference type="Proteomes" id="UP000068026"/>
    </source>
</evidence>
<organism evidence="3 5">
    <name type="scientific">Anaerotignum propionicum DSM 1682</name>
    <dbReference type="NCBI Taxonomy" id="991789"/>
    <lineage>
        <taxon>Bacteria</taxon>
        <taxon>Bacillati</taxon>
        <taxon>Bacillota</taxon>
        <taxon>Clostridia</taxon>
        <taxon>Lachnospirales</taxon>
        <taxon>Anaerotignaceae</taxon>
        <taxon>Anaerotignum</taxon>
    </lineage>
</organism>
<feature type="transmembrane region" description="Helical" evidence="1">
    <location>
        <begin position="30"/>
        <end position="49"/>
    </location>
</feature>
<dbReference type="AlphaFoldDB" id="A0A110A7L4"/>
<evidence type="ECO:0000313" key="2">
    <source>
        <dbReference type="EMBL" id="AMJ42455.1"/>
    </source>
</evidence>
<accession>A0A110A7L4</accession>
<reference evidence="5" key="3">
    <citation type="submission" date="2016-11" db="EMBL/GenBank/DDBJ databases">
        <authorList>
            <person name="Jaros S."/>
            <person name="Januszkiewicz K."/>
            <person name="Wedrychowicz H."/>
        </authorList>
    </citation>
    <scope>NUCLEOTIDE SEQUENCE [LARGE SCALE GENOMIC DNA]</scope>
    <source>
        <strain evidence="5">DSM 1682</strain>
    </source>
</reference>
<keyword evidence="1" id="KW-0812">Transmembrane</keyword>
<keyword evidence="1" id="KW-1133">Transmembrane helix</keyword>
<dbReference type="EMBL" id="CP014223">
    <property type="protein sequence ID" value="AMJ42455.1"/>
    <property type="molecule type" value="Genomic_DNA"/>
</dbReference>
<proteinExistence type="predicted"/>
<sequence length="53" mass="5989">MTREKIKSVLLLTTIAILLVTKFMEHKSITIALPITDIAMVILIVLTLLKNNR</sequence>
<evidence type="ECO:0000313" key="5">
    <source>
        <dbReference type="Proteomes" id="UP000184204"/>
    </source>
</evidence>
<evidence type="ECO:0000256" key="1">
    <source>
        <dbReference type="SAM" id="Phobius"/>
    </source>
</evidence>
<name>A0A110A7L4_ANAPI</name>
<dbReference type="EMBL" id="FQUA01000001">
    <property type="protein sequence ID" value="SHE34132.1"/>
    <property type="molecule type" value="Genomic_DNA"/>
</dbReference>
<protein>
    <submittedName>
        <fullName evidence="3">Uncharacterized protein</fullName>
    </submittedName>
</protein>
<reference evidence="3" key="4">
    <citation type="submission" date="2016-11" db="EMBL/GenBank/DDBJ databases">
        <authorList>
            <person name="Varghese N."/>
            <person name="Submissions S."/>
        </authorList>
    </citation>
    <scope>NUCLEOTIDE SEQUENCE</scope>
    <source>
        <strain evidence="3">DSM 1682</strain>
    </source>
</reference>
<evidence type="ECO:0000313" key="3">
    <source>
        <dbReference type="EMBL" id="SHE34132.1"/>
    </source>
</evidence>
<keyword evidence="1" id="KW-0472">Membrane</keyword>
<keyword evidence="4" id="KW-1185">Reference proteome</keyword>
<reference evidence="4" key="2">
    <citation type="submission" date="2016-01" db="EMBL/GenBank/DDBJ databases">
        <authorList>
            <person name="Poehlein A."/>
            <person name="Schlien K."/>
            <person name="Gottschalk G."/>
            <person name="Buckel W."/>
            <person name="Daniel R."/>
        </authorList>
    </citation>
    <scope>NUCLEOTIDE SEQUENCE [LARGE SCALE GENOMIC DNA]</scope>
    <source>
        <strain evidence="4">X2</strain>
    </source>
</reference>
<dbReference type="Proteomes" id="UP000068026">
    <property type="component" value="Chromosome"/>
</dbReference>
<dbReference type="KEGG" id="cpro:CPRO_29250"/>
<reference evidence="2 4" key="1">
    <citation type="journal article" date="2016" name="Genome Announc.">
        <title>Complete Genome Sequence of the Amino Acid-Fermenting Clostridium propionicum X2 (DSM 1682).</title>
        <authorList>
            <person name="Poehlein A."/>
            <person name="Schlien K."/>
            <person name="Chowdhury N.P."/>
            <person name="Gottschalk G."/>
            <person name="Buckel W."/>
            <person name="Daniel R."/>
        </authorList>
    </citation>
    <scope>NUCLEOTIDE SEQUENCE [LARGE SCALE GENOMIC DNA]</scope>
    <source>
        <strain evidence="2 4">X2</strain>
    </source>
</reference>
<dbReference type="Proteomes" id="UP000184204">
    <property type="component" value="Unassembled WGS sequence"/>
</dbReference>